<sequence>MEQVVMIFRTIVVLSSLFLVVACDKAAEPDRYSEVATQGVYSIRINHAGHAAFIGSLHHGGSYWTLDPAERHFDWNHTPDGYSNLTSAAFSPEDAYVASADNRTIVLWEVATGAAVWFWNAPGDIEDIALTSNGQLALLAMQDYTATLFDIRNGGIRQRLPHDGIVYDVSLSLDGLIGASASDDLTAVIWNLNDGSPIATLQHNNQVKTAELSGSGRLVFTSALREPGRLWDAASGELLFEFPGGRGHFTSARFNDTERQLLTGNTSGQIQLWDTQTGAELGRWRATPGDHWVGNNVTVEDVGFSDTGIVAAAANGRVYHITF</sequence>
<evidence type="ECO:0000313" key="3">
    <source>
        <dbReference type="Proteomes" id="UP001481413"/>
    </source>
</evidence>
<gene>
    <name evidence="2" type="ORF">NBRC116585_10670</name>
</gene>
<keyword evidence="3" id="KW-1185">Reference proteome</keyword>
<name>A0ABP9ZXR7_9GAMM</name>
<dbReference type="PROSITE" id="PS50082">
    <property type="entry name" value="WD_REPEATS_2"/>
    <property type="match status" value="2"/>
</dbReference>
<dbReference type="SUPFAM" id="SSF50978">
    <property type="entry name" value="WD40 repeat-like"/>
    <property type="match status" value="1"/>
</dbReference>
<dbReference type="InterPro" id="IPR001680">
    <property type="entry name" value="WD40_rpt"/>
</dbReference>
<comment type="caution">
    <text evidence="2">The sequence shown here is derived from an EMBL/GenBank/DDBJ whole genome shotgun (WGS) entry which is preliminary data.</text>
</comment>
<dbReference type="Proteomes" id="UP001481413">
    <property type="component" value="Unassembled WGS sequence"/>
</dbReference>
<accession>A0ABP9ZXR7</accession>
<dbReference type="EMBL" id="BAABWH010000002">
    <property type="protein sequence ID" value="GAA6144950.1"/>
    <property type="molecule type" value="Genomic_DNA"/>
</dbReference>
<dbReference type="Pfam" id="PF00400">
    <property type="entry name" value="WD40"/>
    <property type="match status" value="3"/>
</dbReference>
<feature type="repeat" description="WD" evidence="1">
    <location>
        <begin position="159"/>
        <end position="200"/>
    </location>
</feature>
<dbReference type="PANTHER" id="PTHR19879:SF9">
    <property type="entry name" value="TRANSCRIPTION INITIATION FACTOR TFIID SUBUNIT 5"/>
    <property type="match status" value="1"/>
</dbReference>
<dbReference type="RefSeq" id="WP_353293886.1">
    <property type="nucleotide sequence ID" value="NZ_BAABWH010000002.1"/>
</dbReference>
<organism evidence="2 3">
    <name type="scientific">Thalassolituus maritimus</name>
    <dbReference type="NCBI Taxonomy" id="484498"/>
    <lineage>
        <taxon>Bacteria</taxon>
        <taxon>Pseudomonadati</taxon>
        <taxon>Pseudomonadota</taxon>
        <taxon>Gammaproteobacteria</taxon>
        <taxon>Oceanospirillales</taxon>
        <taxon>Oceanospirillaceae</taxon>
        <taxon>Thalassolituus</taxon>
    </lineage>
</organism>
<dbReference type="SMART" id="SM00320">
    <property type="entry name" value="WD40"/>
    <property type="match status" value="4"/>
</dbReference>
<dbReference type="Gene3D" id="2.130.10.10">
    <property type="entry name" value="YVTN repeat-like/Quinoprotein amine dehydrogenase"/>
    <property type="match status" value="2"/>
</dbReference>
<dbReference type="PANTHER" id="PTHR19879">
    <property type="entry name" value="TRANSCRIPTION INITIATION FACTOR TFIID"/>
    <property type="match status" value="1"/>
</dbReference>
<dbReference type="InterPro" id="IPR036322">
    <property type="entry name" value="WD40_repeat_dom_sf"/>
</dbReference>
<evidence type="ECO:0000313" key="2">
    <source>
        <dbReference type="EMBL" id="GAA6144950.1"/>
    </source>
</evidence>
<feature type="repeat" description="WD" evidence="1">
    <location>
        <begin position="242"/>
        <end position="283"/>
    </location>
</feature>
<evidence type="ECO:0008006" key="4">
    <source>
        <dbReference type="Google" id="ProtNLM"/>
    </source>
</evidence>
<dbReference type="InterPro" id="IPR015943">
    <property type="entry name" value="WD40/YVTN_repeat-like_dom_sf"/>
</dbReference>
<evidence type="ECO:0000256" key="1">
    <source>
        <dbReference type="PROSITE-ProRule" id="PRU00221"/>
    </source>
</evidence>
<protein>
    <recommendedName>
        <fullName evidence="4">WD40 repeat domain-containing protein</fullName>
    </recommendedName>
</protein>
<reference evidence="2 3" key="1">
    <citation type="submission" date="2024-04" db="EMBL/GenBank/DDBJ databases">
        <title>Draft genome sequence of Thalassolituus maritimus NBRC 116585.</title>
        <authorList>
            <person name="Miyakawa T."/>
            <person name="Kusuya Y."/>
            <person name="Miura T."/>
        </authorList>
    </citation>
    <scope>NUCLEOTIDE SEQUENCE [LARGE SCALE GENOMIC DNA]</scope>
    <source>
        <strain evidence="2 3">5NW40-0001</strain>
    </source>
</reference>
<keyword evidence="1" id="KW-0853">WD repeat</keyword>
<proteinExistence type="predicted"/>